<sequence length="254" mass="28153">MQPITLFCLPYAGGAAAVYRNWPQASPDWLHIAPLHLPGRGVRHDQALLPEWAPLIDRLADDAEVALRQHSGRPFALFGHSLGALLALELTHALRERLGIEPRWLGVSGCPAPSHHEAEMDWLTCPEQDVLDELTAFGQTAPELLANREFVELIVPIVRNDFHLYGTWRAPRAGTRRPLDCALHAFGGSRDDVTQDPATLDAWRSESRGRFSRSTFDGGHFFIDSHRGEVIDSLAASLRQTLSQQTPAEIQPIG</sequence>
<dbReference type="InterPro" id="IPR029058">
    <property type="entry name" value="AB_hydrolase_fold"/>
</dbReference>
<dbReference type="EMBL" id="FNKP01000002">
    <property type="protein sequence ID" value="SDR22113.1"/>
    <property type="molecule type" value="Genomic_DNA"/>
</dbReference>
<feature type="domain" description="Thioesterase" evidence="2">
    <location>
        <begin position="5"/>
        <end position="236"/>
    </location>
</feature>
<keyword evidence="4" id="KW-1185">Reference proteome</keyword>
<proteinExistence type="inferred from homology"/>
<evidence type="ECO:0000256" key="1">
    <source>
        <dbReference type="ARBA" id="ARBA00007169"/>
    </source>
</evidence>
<evidence type="ECO:0000313" key="3">
    <source>
        <dbReference type="EMBL" id="SDR22113.1"/>
    </source>
</evidence>
<protein>
    <submittedName>
        <fullName evidence="3">Surfactin synthase thioesterase subunit</fullName>
    </submittedName>
</protein>
<dbReference type="InterPro" id="IPR001031">
    <property type="entry name" value="Thioesterase"/>
</dbReference>
<name>A0A1H1H9Q5_9BURK</name>
<dbReference type="OrthoDB" id="8480037at2"/>
<dbReference type="GO" id="GO:0008610">
    <property type="term" value="P:lipid biosynthetic process"/>
    <property type="evidence" value="ECO:0007669"/>
    <property type="project" value="TreeGrafter"/>
</dbReference>
<dbReference type="Pfam" id="PF00975">
    <property type="entry name" value="Thioesterase"/>
    <property type="match status" value="1"/>
</dbReference>
<evidence type="ECO:0000259" key="2">
    <source>
        <dbReference type="Pfam" id="PF00975"/>
    </source>
</evidence>
<reference evidence="4" key="1">
    <citation type="submission" date="2016-10" db="EMBL/GenBank/DDBJ databases">
        <authorList>
            <person name="Varghese N."/>
        </authorList>
    </citation>
    <scope>NUCLEOTIDE SEQUENCE [LARGE SCALE GENOMIC DNA]</scope>
    <source>
        <strain evidence="4">GAS106B</strain>
    </source>
</reference>
<dbReference type="SUPFAM" id="SSF53474">
    <property type="entry name" value="alpha/beta-Hydrolases"/>
    <property type="match status" value="1"/>
</dbReference>
<dbReference type="RefSeq" id="WP_074767251.1">
    <property type="nucleotide sequence ID" value="NZ_FNKP01000002.1"/>
</dbReference>
<evidence type="ECO:0000313" key="4">
    <source>
        <dbReference type="Proteomes" id="UP000183487"/>
    </source>
</evidence>
<dbReference type="Proteomes" id="UP000183487">
    <property type="component" value="Unassembled WGS sequence"/>
</dbReference>
<dbReference type="PANTHER" id="PTHR11487:SF0">
    <property type="entry name" value="S-ACYL FATTY ACID SYNTHASE THIOESTERASE, MEDIUM CHAIN"/>
    <property type="match status" value="1"/>
</dbReference>
<organism evidence="3 4">
    <name type="scientific">Paraburkholderia fungorum</name>
    <dbReference type="NCBI Taxonomy" id="134537"/>
    <lineage>
        <taxon>Bacteria</taxon>
        <taxon>Pseudomonadati</taxon>
        <taxon>Pseudomonadota</taxon>
        <taxon>Betaproteobacteria</taxon>
        <taxon>Burkholderiales</taxon>
        <taxon>Burkholderiaceae</taxon>
        <taxon>Paraburkholderia</taxon>
    </lineage>
</organism>
<dbReference type="AlphaFoldDB" id="A0A1H1H9Q5"/>
<gene>
    <name evidence="3" type="ORF">SAMN05443245_3664</name>
</gene>
<accession>A0A1H1H9Q5</accession>
<dbReference type="Gene3D" id="3.40.50.1820">
    <property type="entry name" value="alpha/beta hydrolase"/>
    <property type="match status" value="1"/>
</dbReference>
<dbReference type="PANTHER" id="PTHR11487">
    <property type="entry name" value="THIOESTERASE"/>
    <property type="match status" value="1"/>
</dbReference>
<comment type="similarity">
    <text evidence="1">Belongs to the thioesterase family.</text>
</comment>
<dbReference type="InterPro" id="IPR012223">
    <property type="entry name" value="TEII"/>
</dbReference>